<evidence type="ECO:0000256" key="3">
    <source>
        <dbReference type="ARBA" id="ARBA00016055"/>
    </source>
</evidence>
<keyword evidence="8" id="KW-1185">Reference proteome</keyword>
<sequence>MMPTLKDCYKCRKKIGVASKMCLHCSAKQPYKQKLEEKKKQLSQEWKERKKKNSSVNKVYDGTNLLHVWSESEDCLPFLQLAQDYISSCGKKTLLEVLDKVFRSFRPLLGLPDIDDDTFDQYHADVEEEPEPDHQQMGVSQQ</sequence>
<proteinExistence type="inferred from homology"/>
<dbReference type="AlphaFoldDB" id="A0A498MWB9"/>
<keyword evidence="4" id="KW-0217">Developmental protein</keyword>
<evidence type="ECO:0000256" key="2">
    <source>
        <dbReference type="ARBA" id="ARBA00006587"/>
    </source>
</evidence>
<evidence type="ECO:0000256" key="4">
    <source>
        <dbReference type="ARBA" id="ARBA00022473"/>
    </source>
</evidence>
<dbReference type="GO" id="GO:0045654">
    <property type="term" value="P:positive regulation of megakaryocyte differentiation"/>
    <property type="evidence" value="ECO:0007669"/>
    <property type="project" value="TreeGrafter"/>
</dbReference>
<feature type="region of interest" description="Disordered" evidence="6">
    <location>
        <begin position="119"/>
        <end position="142"/>
    </location>
</feature>
<evidence type="ECO:0000313" key="7">
    <source>
        <dbReference type="EMBL" id="RXN23922.1"/>
    </source>
</evidence>
<evidence type="ECO:0000313" key="8">
    <source>
        <dbReference type="Proteomes" id="UP000290572"/>
    </source>
</evidence>
<protein>
    <recommendedName>
        <fullName evidence="3">Maturin</fullName>
    </recommendedName>
</protein>
<name>A0A498MWB9_LABRO</name>
<evidence type="ECO:0000256" key="6">
    <source>
        <dbReference type="SAM" id="MobiDB-lite"/>
    </source>
</evidence>
<gene>
    <name evidence="7" type="ORF">ROHU_022357</name>
</gene>
<dbReference type="Proteomes" id="UP000290572">
    <property type="component" value="Unassembled WGS sequence"/>
</dbReference>
<dbReference type="GO" id="GO:0005737">
    <property type="term" value="C:cytoplasm"/>
    <property type="evidence" value="ECO:0007669"/>
    <property type="project" value="UniProtKB-SubCell"/>
</dbReference>
<evidence type="ECO:0000256" key="1">
    <source>
        <dbReference type="ARBA" id="ARBA00004496"/>
    </source>
</evidence>
<comment type="caution">
    <text evidence="7">The sequence shown here is derived from an EMBL/GenBank/DDBJ whole genome shotgun (WGS) entry which is preliminary data.</text>
</comment>
<accession>A0A498MWB9</accession>
<dbReference type="GO" id="GO:0023051">
    <property type="term" value="P:regulation of signaling"/>
    <property type="evidence" value="ECO:0007669"/>
    <property type="project" value="TreeGrafter"/>
</dbReference>
<comment type="subcellular location">
    <subcellularLocation>
        <location evidence="1">Cytoplasm</location>
    </subcellularLocation>
</comment>
<dbReference type="Pfam" id="PF15167">
    <property type="entry name" value="DUF4581"/>
    <property type="match status" value="1"/>
</dbReference>
<organism evidence="7 8">
    <name type="scientific">Labeo rohita</name>
    <name type="common">Indian major carp</name>
    <name type="synonym">Cyprinus rohita</name>
    <dbReference type="NCBI Taxonomy" id="84645"/>
    <lineage>
        <taxon>Eukaryota</taxon>
        <taxon>Metazoa</taxon>
        <taxon>Chordata</taxon>
        <taxon>Craniata</taxon>
        <taxon>Vertebrata</taxon>
        <taxon>Euteleostomi</taxon>
        <taxon>Actinopterygii</taxon>
        <taxon>Neopterygii</taxon>
        <taxon>Teleostei</taxon>
        <taxon>Ostariophysi</taxon>
        <taxon>Cypriniformes</taxon>
        <taxon>Cyprinidae</taxon>
        <taxon>Labeoninae</taxon>
        <taxon>Labeonini</taxon>
        <taxon>Labeo</taxon>
    </lineage>
</organism>
<evidence type="ECO:0000256" key="5">
    <source>
        <dbReference type="ARBA" id="ARBA00022490"/>
    </source>
</evidence>
<dbReference type="PANTHER" id="PTHR32008">
    <property type="entry name" value="MATURIN"/>
    <property type="match status" value="1"/>
</dbReference>
<dbReference type="EMBL" id="QBIY01012552">
    <property type="protein sequence ID" value="RXN23922.1"/>
    <property type="molecule type" value="Genomic_DNA"/>
</dbReference>
<dbReference type="PANTHER" id="PTHR32008:SF2">
    <property type="entry name" value="MATURIN"/>
    <property type="match status" value="1"/>
</dbReference>
<dbReference type="InterPro" id="IPR027892">
    <property type="entry name" value="Maturin"/>
</dbReference>
<reference evidence="7 8" key="1">
    <citation type="submission" date="2018-03" db="EMBL/GenBank/DDBJ databases">
        <title>Draft genome sequence of Rohu Carp (Labeo rohita).</title>
        <authorList>
            <person name="Das P."/>
            <person name="Kushwaha B."/>
            <person name="Joshi C.G."/>
            <person name="Kumar D."/>
            <person name="Nagpure N.S."/>
            <person name="Sahoo L."/>
            <person name="Das S.P."/>
            <person name="Bit A."/>
            <person name="Patnaik S."/>
            <person name="Meher P.K."/>
            <person name="Jayasankar P."/>
            <person name="Koringa P.G."/>
            <person name="Patel N.V."/>
            <person name="Hinsu A.T."/>
            <person name="Kumar R."/>
            <person name="Pandey M."/>
            <person name="Agarwal S."/>
            <person name="Srivastava S."/>
            <person name="Singh M."/>
            <person name="Iquebal M.A."/>
            <person name="Jaiswal S."/>
            <person name="Angadi U.B."/>
            <person name="Kumar N."/>
            <person name="Raza M."/>
            <person name="Shah T.M."/>
            <person name="Rai A."/>
            <person name="Jena J.K."/>
        </authorList>
    </citation>
    <scope>NUCLEOTIDE SEQUENCE [LARGE SCALE GENOMIC DNA]</scope>
    <source>
        <strain evidence="7">DASCIFA01</strain>
        <tissue evidence="7">Testis</tissue>
    </source>
</reference>
<keyword evidence="5" id="KW-0963">Cytoplasm</keyword>
<comment type="similarity">
    <text evidence="2">Belongs to the MTURN family.</text>
</comment>